<feature type="non-terminal residue" evidence="1">
    <location>
        <position position="1"/>
    </location>
</feature>
<dbReference type="AlphaFoldDB" id="A0AAN5IBM9"/>
<keyword evidence="2" id="KW-1185">Reference proteome</keyword>
<comment type="caution">
    <text evidence="1">The sequence shown here is derived from an EMBL/GenBank/DDBJ whole genome shotgun (WGS) entry which is preliminary data.</text>
</comment>
<evidence type="ECO:0000313" key="1">
    <source>
        <dbReference type="EMBL" id="GMR58245.1"/>
    </source>
</evidence>
<dbReference type="EMBL" id="BTRK01000006">
    <property type="protein sequence ID" value="GMR58245.1"/>
    <property type="molecule type" value="Genomic_DNA"/>
</dbReference>
<name>A0AAN5IBM9_9BILA</name>
<dbReference type="Proteomes" id="UP001328107">
    <property type="component" value="Unassembled WGS sequence"/>
</dbReference>
<reference evidence="2" key="1">
    <citation type="submission" date="2022-10" db="EMBL/GenBank/DDBJ databases">
        <title>Genome assembly of Pristionchus species.</title>
        <authorList>
            <person name="Yoshida K."/>
            <person name="Sommer R.J."/>
        </authorList>
    </citation>
    <scope>NUCLEOTIDE SEQUENCE [LARGE SCALE GENOMIC DNA]</scope>
    <source>
        <strain evidence="2">RS5460</strain>
    </source>
</reference>
<sequence length="68" mass="7795">LQLRNLQSIYVHDEPKIESITESPSGNGTRIVSVIGWNGNESQLRDALEEAFKYNELMAKFDVEMRPE</sequence>
<gene>
    <name evidence="1" type="ORF">PMAYCL1PPCAC_28440</name>
</gene>
<accession>A0AAN5IBM9</accession>
<evidence type="ECO:0000313" key="2">
    <source>
        <dbReference type="Proteomes" id="UP001328107"/>
    </source>
</evidence>
<organism evidence="1 2">
    <name type="scientific">Pristionchus mayeri</name>
    <dbReference type="NCBI Taxonomy" id="1317129"/>
    <lineage>
        <taxon>Eukaryota</taxon>
        <taxon>Metazoa</taxon>
        <taxon>Ecdysozoa</taxon>
        <taxon>Nematoda</taxon>
        <taxon>Chromadorea</taxon>
        <taxon>Rhabditida</taxon>
        <taxon>Rhabditina</taxon>
        <taxon>Diplogasteromorpha</taxon>
        <taxon>Diplogasteroidea</taxon>
        <taxon>Neodiplogasteridae</taxon>
        <taxon>Pristionchus</taxon>
    </lineage>
</organism>
<protein>
    <submittedName>
        <fullName evidence="1">Uncharacterized protein</fullName>
    </submittedName>
</protein>
<proteinExistence type="predicted"/>
<feature type="non-terminal residue" evidence="1">
    <location>
        <position position="68"/>
    </location>
</feature>